<dbReference type="InterPro" id="IPR046203">
    <property type="entry name" value="DUF6236"/>
</dbReference>
<keyword evidence="1" id="KW-0472">Membrane</keyword>
<dbReference type="OrthoDB" id="9115306at2"/>
<protein>
    <submittedName>
        <fullName evidence="2">Uncharacterized protein</fullName>
    </submittedName>
</protein>
<keyword evidence="1" id="KW-1133">Transmembrane helix</keyword>
<name>A0A5Q0H2G8_SACSY</name>
<accession>A0A5Q0H2G8</accession>
<proteinExistence type="predicted"/>
<keyword evidence="3" id="KW-1185">Reference proteome</keyword>
<keyword evidence="1" id="KW-0812">Transmembrane</keyword>
<dbReference type="Proteomes" id="UP000325787">
    <property type="component" value="Chromosome"/>
</dbReference>
<sequence length="395" mass="44598">MRTFIRDGKETQVVSGFGLYYPHVHFRNAAWLKNAALHWDRLDRFSAEDAASTLPHLSRAEIELAAAEFIGHIKPNPQQLEVAAREFDSVLADVNQEGQWEDADQYEMADGVATWKMPNSLVERLVDNGMGSVRGGRIHMQPTLAHAYLLVLGRQLARERGSHLVADNEFEQAASTIDAKRLVAGMVSPASNPPLSPDEHRIFLVNIAITTVLPRGIEDVPSREIIRFREKYADQRVRFREAVAEMVKEAIELEDIKDRQVLIDHLQSRYDTRIHPQLKQLERAMRHHGWVNTTLGAVNVQAAAPSVASTALAMLAFQPPPAASAGIGMGAFALGVWRSARDSRRKREEILDNHSMSYLHYLSTDRQLTPSRLLERVRSAAQPFRYSLPVRNRRR</sequence>
<dbReference type="KEGG" id="ssyi:EKG83_26225"/>
<dbReference type="RefSeq" id="WP_153278411.1">
    <property type="nucleotide sequence ID" value="NZ_CP034550.1"/>
</dbReference>
<reference evidence="3" key="1">
    <citation type="journal article" date="2021" name="Curr. Microbiol.">
        <title>Complete genome of nocamycin-producing strain Saccharothrix syringae NRRL B-16468 reveals the biosynthetic potential for secondary metabolites.</title>
        <authorList>
            <person name="Mo X."/>
            <person name="Yang S."/>
        </authorList>
    </citation>
    <scope>NUCLEOTIDE SEQUENCE [LARGE SCALE GENOMIC DNA]</scope>
    <source>
        <strain evidence="3">ATCC 51364 / DSM 43886 / JCM 6844 / KCTC 9398 / NBRC 14523 / NRRL B-16468 / INA 2240</strain>
    </source>
</reference>
<evidence type="ECO:0000313" key="3">
    <source>
        <dbReference type="Proteomes" id="UP000325787"/>
    </source>
</evidence>
<evidence type="ECO:0000256" key="1">
    <source>
        <dbReference type="SAM" id="Phobius"/>
    </source>
</evidence>
<dbReference type="EMBL" id="CP034550">
    <property type="protein sequence ID" value="QFZ20447.1"/>
    <property type="molecule type" value="Genomic_DNA"/>
</dbReference>
<gene>
    <name evidence="2" type="ORF">EKG83_26225</name>
</gene>
<dbReference type="AlphaFoldDB" id="A0A5Q0H2G8"/>
<feature type="transmembrane region" description="Helical" evidence="1">
    <location>
        <begin position="322"/>
        <end position="340"/>
    </location>
</feature>
<organism evidence="2 3">
    <name type="scientific">Saccharothrix syringae</name>
    <name type="common">Nocardiopsis syringae</name>
    <dbReference type="NCBI Taxonomy" id="103733"/>
    <lineage>
        <taxon>Bacteria</taxon>
        <taxon>Bacillati</taxon>
        <taxon>Actinomycetota</taxon>
        <taxon>Actinomycetes</taxon>
        <taxon>Pseudonocardiales</taxon>
        <taxon>Pseudonocardiaceae</taxon>
        <taxon>Saccharothrix</taxon>
    </lineage>
</organism>
<evidence type="ECO:0000313" key="2">
    <source>
        <dbReference type="EMBL" id="QFZ20447.1"/>
    </source>
</evidence>
<dbReference type="Pfam" id="PF19749">
    <property type="entry name" value="DUF6236"/>
    <property type="match status" value="1"/>
</dbReference>